<dbReference type="EMBL" id="JACVVK020000461">
    <property type="protein sequence ID" value="KAK7473696.1"/>
    <property type="molecule type" value="Genomic_DNA"/>
</dbReference>
<comment type="caution">
    <text evidence="1">The sequence shown here is derived from an EMBL/GenBank/DDBJ whole genome shotgun (WGS) entry which is preliminary data.</text>
</comment>
<organism evidence="1 2">
    <name type="scientific">Batillaria attramentaria</name>
    <dbReference type="NCBI Taxonomy" id="370345"/>
    <lineage>
        <taxon>Eukaryota</taxon>
        <taxon>Metazoa</taxon>
        <taxon>Spiralia</taxon>
        <taxon>Lophotrochozoa</taxon>
        <taxon>Mollusca</taxon>
        <taxon>Gastropoda</taxon>
        <taxon>Caenogastropoda</taxon>
        <taxon>Sorbeoconcha</taxon>
        <taxon>Cerithioidea</taxon>
        <taxon>Batillariidae</taxon>
        <taxon>Batillaria</taxon>
    </lineage>
</organism>
<reference evidence="1 2" key="1">
    <citation type="journal article" date="2023" name="Sci. Data">
        <title>Genome assembly of the Korean intertidal mud-creeper Batillaria attramentaria.</title>
        <authorList>
            <person name="Patra A.K."/>
            <person name="Ho P.T."/>
            <person name="Jun S."/>
            <person name="Lee S.J."/>
            <person name="Kim Y."/>
            <person name="Won Y.J."/>
        </authorList>
    </citation>
    <scope>NUCLEOTIDE SEQUENCE [LARGE SCALE GENOMIC DNA]</scope>
    <source>
        <strain evidence="1">Wonlab-2016</strain>
    </source>
</reference>
<proteinExistence type="predicted"/>
<dbReference type="Proteomes" id="UP001519460">
    <property type="component" value="Unassembled WGS sequence"/>
</dbReference>
<evidence type="ECO:0000313" key="2">
    <source>
        <dbReference type="Proteomes" id="UP001519460"/>
    </source>
</evidence>
<accession>A0ABD0JFL3</accession>
<evidence type="ECO:0000313" key="1">
    <source>
        <dbReference type="EMBL" id="KAK7473696.1"/>
    </source>
</evidence>
<gene>
    <name evidence="1" type="ORF">BaRGS_00035093</name>
</gene>
<protein>
    <submittedName>
        <fullName evidence="1">Uncharacterized protein</fullName>
    </submittedName>
</protein>
<keyword evidence="2" id="KW-1185">Reference proteome</keyword>
<name>A0ABD0JFL3_9CAEN</name>
<sequence length="103" mass="11690">MPIVTLSGHRWTPASQRHTWSRDATCDKDHGKVLAPETCRETHLESTCIDIEYHCFRIRHKRQPCTSTSTVSPEPPATISGYLQDIHRTNNSGCLNAKNMETQ</sequence>
<dbReference type="AlphaFoldDB" id="A0ABD0JFL3"/>